<sequence>MMSPLTKGSFQWQNLLATGSKGSSLTIGQNTLLKTRVNHGRKKTDSFGTQSVISFNSLNNVTRLPTAKVPVFTSKQKSSRTLNDQQKASLQERLSRKLTLAEFASVATNEQTPDHAKTGTGSNAIEKMSPKEGNHVRLRPRKDNPAGYINASHVQAWLNKELWHYIATISPQPGNNVDFWQMVWEQGVCIIVSVEENVRCQDELQDQDPDQGHHGEFVVDIGHPGTKGTSDIPSLHRLLLVHLPSKQRRPLWKLCYKDAAEHEEQKDVHAFLGTYNKTDDMTSSSLLRESKIYCSVKMI</sequence>
<evidence type="ECO:0000259" key="2">
    <source>
        <dbReference type="PROSITE" id="PS50055"/>
    </source>
</evidence>
<dbReference type="PROSITE" id="PS50055">
    <property type="entry name" value="TYR_PHOSPHATASE_PTP"/>
    <property type="match status" value="1"/>
</dbReference>
<protein>
    <recommendedName>
        <fullName evidence="2">Tyrosine-protein phosphatase domain-containing protein</fullName>
    </recommendedName>
</protein>
<feature type="region of interest" description="Disordered" evidence="1">
    <location>
        <begin position="108"/>
        <end position="128"/>
    </location>
</feature>
<dbReference type="GO" id="GO:0004725">
    <property type="term" value="F:protein tyrosine phosphatase activity"/>
    <property type="evidence" value="ECO:0007669"/>
    <property type="project" value="InterPro"/>
</dbReference>
<keyword evidence="4" id="KW-1185">Reference proteome</keyword>
<evidence type="ECO:0000313" key="4">
    <source>
        <dbReference type="Proteomes" id="UP000694388"/>
    </source>
</evidence>
<evidence type="ECO:0000313" key="3">
    <source>
        <dbReference type="Ensembl" id="ENSEBUP00000008844.1"/>
    </source>
</evidence>
<dbReference type="PANTHER" id="PTHR45706:SF1">
    <property type="entry name" value="PEZ, ISOFORM A"/>
    <property type="match status" value="1"/>
</dbReference>
<dbReference type="InterPro" id="IPR029021">
    <property type="entry name" value="Prot-tyrosine_phosphatase-like"/>
</dbReference>
<reference evidence="3" key="1">
    <citation type="submission" date="2025-08" db="UniProtKB">
        <authorList>
            <consortium name="Ensembl"/>
        </authorList>
    </citation>
    <scope>IDENTIFICATION</scope>
</reference>
<organism evidence="3 4">
    <name type="scientific">Eptatretus burgeri</name>
    <name type="common">Inshore hagfish</name>
    <dbReference type="NCBI Taxonomy" id="7764"/>
    <lineage>
        <taxon>Eukaryota</taxon>
        <taxon>Metazoa</taxon>
        <taxon>Chordata</taxon>
        <taxon>Craniata</taxon>
        <taxon>Vertebrata</taxon>
        <taxon>Cyclostomata</taxon>
        <taxon>Myxini</taxon>
        <taxon>Myxiniformes</taxon>
        <taxon>Myxinidae</taxon>
        <taxon>Eptatretinae</taxon>
        <taxon>Eptatretus</taxon>
    </lineage>
</organism>
<proteinExistence type="predicted"/>
<dbReference type="AlphaFoldDB" id="A0A8C4Q279"/>
<dbReference type="Gene3D" id="3.90.190.10">
    <property type="entry name" value="Protein tyrosine phosphatase superfamily"/>
    <property type="match status" value="1"/>
</dbReference>
<evidence type="ECO:0000256" key="1">
    <source>
        <dbReference type="SAM" id="MobiDB-lite"/>
    </source>
</evidence>
<feature type="domain" description="Tyrosine-protein phosphatase" evidence="2">
    <location>
        <begin position="123"/>
        <end position="299"/>
    </location>
</feature>
<name>A0A8C4Q279_EPTBU</name>
<dbReference type="PANTHER" id="PTHR45706">
    <property type="entry name" value="TYROSINE-PROTEIN PHOSPHATASE"/>
    <property type="match status" value="1"/>
</dbReference>
<reference evidence="3" key="2">
    <citation type="submission" date="2025-09" db="UniProtKB">
        <authorList>
            <consortium name="Ensembl"/>
        </authorList>
    </citation>
    <scope>IDENTIFICATION</scope>
</reference>
<dbReference type="Ensembl" id="ENSEBUT00000009357.1">
    <property type="protein sequence ID" value="ENSEBUP00000008844.1"/>
    <property type="gene ID" value="ENSEBUG00000005721.1"/>
</dbReference>
<dbReference type="Proteomes" id="UP000694388">
    <property type="component" value="Unplaced"/>
</dbReference>
<dbReference type="SUPFAM" id="SSF52799">
    <property type="entry name" value="(Phosphotyrosine protein) phosphatases II"/>
    <property type="match status" value="1"/>
</dbReference>
<accession>A0A8C4Q279</accession>
<dbReference type="InterPro" id="IPR000242">
    <property type="entry name" value="PTP_cat"/>
</dbReference>
<dbReference type="Pfam" id="PF00102">
    <property type="entry name" value="Y_phosphatase"/>
    <property type="match status" value="1"/>
</dbReference>